<protein>
    <submittedName>
        <fullName evidence="3">Plasmodium falciparum CPW-WPC domain containing protein, putative</fullName>
    </submittedName>
</protein>
<keyword evidence="1" id="KW-0732">Signal</keyword>
<evidence type="ECO:0000313" key="3">
    <source>
        <dbReference type="EMBL" id="GFE54747.1"/>
    </source>
</evidence>
<evidence type="ECO:0000256" key="1">
    <source>
        <dbReference type="SAM" id="SignalP"/>
    </source>
</evidence>
<feature type="signal peptide" evidence="1">
    <location>
        <begin position="1"/>
        <end position="17"/>
    </location>
</feature>
<dbReference type="Pfam" id="PF09717">
    <property type="entry name" value="CPW_WPC"/>
    <property type="match status" value="2"/>
</dbReference>
<dbReference type="SMART" id="SM01099">
    <property type="entry name" value="CPW_WPC"/>
    <property type="match status" value="2"/>
</dbReference>
<organism evidence="3 4">
    <name type="scientific">Babesia ovis</name>
    <dbReference type="NCBI Taxonomy" id="5869"/>
    <lineage>
        <taxon>Eukaryota</taxon>
        <taxon>Sar</taxon>
        <taxon>Alveolata</taxon>
        <taxon>Apicomplexa</taxon>
        <taxon>Aconoidasida</taxon>
        <taxon>Piroplasmida</taxon>
        <taxon>Babesiidae</taxon>
        <taxon>Babesia</taxon>
    </lineage>
</organism>
<feature type="domain" description="CPW-WPC" evidence="2">
    <location>
        <begin position="111"/>
        <end position="175"/>
    </location>
</feature>
<name>A0A9W5WVW5_BABOV</name>
<evidence type="ECO:0000313" key="4">
    <source>
        <dbReference type="Proteomes" id="UP001057455"/>
    </source>
</evidence>
<gene>
    <name evidence="3" type="ORF">BaOVIS_021510</name>
</gene>
<dbReference type="Proteomes" id="UP001057455">
    <property type="component" value="Unassembled WGS sequence"/>
</dbReference>
<dbReference type="NCBIfam" id="TIGR01492">
    <property type="entry name" value="CPW_WPC"/>
    <property type="match status" value="2"/>
</dbReference>
<dbReference type="PROSITE" id="PS51257">
    <property type="entry name" value="PROKAR_LIPOPROTEIN"/>
    <property type="match status" value="1"/>
</dbReference>
<feature type="chain" id="PRO_5040726355" evidence="1">
    <location>
        <begin position="18"/>
        <end position="266"/>
    </location>
</feature>
<proteinExistence type="predicted"/>
<dbReference type="InterPro" id="IPR006387">
    <property type="entry name" value="CPW_WPC_dom"/>
</dbReference>
<dbReference type="OrthoDB" id="364448at2759"/>
<dbReference type="EMBL" id="BLIY01000017">
    <property type="protein sequence ID" value="GFE54747.1"/>
    <property type="molecule type" value="Genomic_DNA"/>
</dbReference>
<accession>A0A9W5WVW5</accession>
<dbReference type="AlphaFoldDB" id="A0A9W5WVW5"/>
<reference evidence="3" key="1">
    <citation type="submission" date="2019-12" db="EMBL/GenBank/DDBJ databases">
        <title>Genome sequence of Babesia ovis.</title>
        <authorList>
            <person name="Yamagishi J."/>
            <person name="Sevinc F."/>
            <person name="Xuan X."/>
        </authorList>
    </citation>
    <scope>NUCLEOTIDE SEQUENCE</scope>
    <source>
        <strain evidence="3">Selcuk</strain>
    </source>
</reference>
<evidence type="ECO:0000259" key="2">
    <source>
        <dbReference type="SMART" id="SM01099"/>
    </source>
</evidence>
<comment type="caution">
    <text evidence="3">The sequence shown here is derived from an EMBL/GenBank/DDBJ whole genome shotgun (WGS) entry which is preliminary data.</text>
</comment>
<sequence>MKIAILWTLLAVSSISCLRDVDNEETEPTRLADDPNLDVSASTADIASKSTLNLDEDNTDILPDAHNLKSDLLPYIEERATEIRQQHPRDTHSEERKKKLDSKHEHTINLCQRDYTKPCPLGFRHVETKDGEHTCIPPPSYTGPCMGNNLVYRNMPEEDKVVWSINCLANWPCVMCRRRYSDFCPEKWELDEHDTSGKLQCIPTKDYQGPCTDESISFLTYNIEMQKQWSKRCQAWWPCDEPDMTTGAPDAALPITMAATLYRITH</sequence>
<keyword evidence="4" id="KW-1185">Reference proteome</keyword>
<feature type="domain" description="CPW-WPC" evidence="2">
    <location>
        <begin position="176"/>
        <end position="241"/>
    </location>
</feature>